<dbReference type="EMBL" id="JAXQNO010000007">
    <property type="protein sequence ID" value="KAK4795338.1"/>
    <property type="molecule type" value="Genomic_DNA"/>
</dbReference>
<accession>A0AAN7ME99</accession>
<dbReference type="AlphaFoldDB" id="A0AAN7ME99"/>
<comment type="caution">
    <text evidence="1">The sequence shown here is derived from an EMBL/GenBank/DDBJ whole genome shotgun (WGS) entry which is preliminary data.</text>
</comment>
<keyword evidence="2" id="KW-1185">Reference proteome</keyword>
<evidence type="ECO:0000313" key="2">
    <source>
        <dbReference type="Proteomes" id="UP001346149"/>
    </source>
</evidence>
<evidence type="ECO:0000313" key="1">
    <source>
        <dbReference type="EMBL" id="KAK4795338.1"/>
    </source>
</evidence>
<gene>
    <name evidence="1" type="ORF">SAY86_013332</name>
</gene>
<organism evidence="1 2">
    <name type="scientific">Trapa natans</name>
    <name type="common">Water chestnut</name>
    <dbReference type="NCBI Taxonomy" id="22666"/>
    <lineage>
        <taxon>Eukaryota</taxon>
        <taxon>Viridiplantae</taxon>
        <taxon>Streptophyta</taxon>
        <taxon>Embryophyta</taxon>
        <taxon>Tracheophyta</taxon>
        <taxon>Spermatophyta</taxon>
        <taxon>Magnoliopsida</taxon>
        <taxon>eudicotyledons</taxon>
        <taxon>Gunneridae</taxon>
        <taxon>Pentapetalae</taxon>
        <taxon>rosids</taxon>
        <taxon>malvids</taxon>
        <taxon>Myrtales</taxon>
        <taxon>Lythraceae</taxon>
        <taxon>Trapa</taxon>
    </lineage>
</organism>
<name>A0AAN7ME99_TRANT</name>
<protein>
    <submittedName>
        <fullName evidence="1">Uncharacterized protein</fullName>
    </submittedName>
</protein>
<dbReference type="Proteomes" id="UP001346149">
    <property type="component" value="Unassembled WGS sequence"/>
</dbReference>
<reference evidence="1 2" key="1">
    <citation type="journal article" date="2023" name="Hortic Res">
        <title>Pangenome of water caltrop reveals structural variations and asymmetric subgenome divergence after allopolyploidization.</title>
        <authorList>
            <person name="Zhang X."/>
            <person name="Chen Y."/>
            <person name="Wang L."/>
            <person name="Yuan Y."/>
            <person name="Fang M."/>
            <person name="Shi L."/>
            <person name="Lu R."/>
            <person name="Comes H.P."/>
            <person name="Ma Y."/>
            <person name="Chen Y."/>
            <person name="Huang G."/>
            <person name="Zhou Y."/>
            <person name="Zheng Z."/>
            <person name="Qiu Y."/>
        </authorList>
    </citation>
    <scope>NUCLEOTIDE SEQUENCE [LARGE SCALE GENOMIC DNA]</scope>
    <source>
        <strain evidence="1">F231</strain>
    </source>
</reference>
<sequence>MTAILPHLIDGSMGPRFPCNGKAYDDHGSIINVHQSIPARLASVLLAQDVLCQLLKFIFQQNNHQLNAQCHFKLLSFSHRSSENAIKKQQYVNTLADKVTFHPKCLSKN</sequence>
<proteinExistence type="predicted"/>